<dbReference type="PANTHER" id="PTHR10666">
    <property type="entry name" value="UBIQUITIN"/>
    <property type="match status" value="1"/>
</dbReference>
<accession>A0A914P607</accession>
<dbReference type="InterPro" id="IPR029071">
    <property type="entry name" value="Ubiquitin-like_domsf"/>
</dbReference>
<evidence type="ECO:0000313" key="2">
    <source>
        <dbReference type="Proteomes" id="UP000887578"/>
    </source>
</evidence>
<name>A0A914P607_9BILA</name>
<reference evidence="3" key="1">
    <citation type="submission" date="2022-11" db="UniProtKB">
        <authorList>
            <consortium name="WormBaseParasite"/>
        </authorList>
    </citation>
    <scope>IDENTIFICATION</scope>
</reference>
<dbReference type="InterPro" id="IPR019956">
    <property type="entry name" value="Ubiquitin_dom"/>
</dbReference>
<dbReference type="WBParaSite" id="PDA_v2.g10524.t1">
    <property type="protein sequence ID" value="PDA_v2.g10524.t1"/>
    <property type="gene ID" value="PDA_v2.g10524"/>
</dbReference>
<dbReference type="Proteomes" id="UP000887578">
    <property type="component" value="Unplaced"/>
</dbReference>
<evidence type="ECO:0000259" key="1">
    <source>
        <dbReference type="PROSITE" id="PS50053"/>
    </source>
</evidence>
<dbReference type="PROSITE" id="PS50053">
    <property type="entry name" value="UBIQUITIN_2"/>
    <property type="match status" value="1"/>
</dbReference>
<protein>
    <submittedName>
        <fullName evidence="3">Ubiquitin-like domain-containing protein</fullName>
    </submittedName>
</protein>
<dbReference type="Gene3D" id="3.10.20.90">
    <property type="entry name" value="Phosphatidylinositol 3-kinase Catalytic Subunit, Chain A, domain 1"/>
    <property type="match status" value="2"/>
</dbReference>
<dbReference type="InterPro" id="IPR000626">
    <property type="entry name" value="Ubiquitin-like_dom"/>
</dbReference>
<evidence type="ECO:0000313" key="3">
    <source>
        <dbReference type="WBParaSite" id="PDA_v2.g10524.t1"/>
    </source>
</evidence>
<proteinExistence type="predicted"/>
<dbReference type="FunFam" id="3.10.20.90:FF:000160">
    <property type="entry name" value="Polyubiquitin-C"/>
    <property type="match status" value="1"/>
</dbReference>
<keyword evidence="2" id="KW-1185">Reference proteome</keyword>
<sequence>MSFTINADSIEKVKEMIHSKECLPANQKCLIFNGNVENKQIASGSNNESTSNENYQIFVKSLTGKTITLEVEDSDTVENVKSKIKDKEGIPPELQRLIFAGKQLENKETLMDCSIKKEYVLHLVLRLRGGKPTKRKLDEIKLSKFEDLTPATMTEECFFVINGAAACRQNKFINKITGKPGIAYNSTFFDANGRSFELSAFDECGKKFQEEMMKEQFPLCIGFKNLKKEAVKNGFVPFTDFKAEKAGLNKETTYRFVDRFVVEAGPEKKEKKEVQISTKPAVMPTLKLQEIIKALDDKNVDQIVTNDGIVLELLTKATYYSAAKMFVANATDGQHKVQIHFACAQKEAKFEEGIYVFLEKISTCFATPKKQIHGETITTQKPIFTIMSEYQALIMEDVDEQEFEYEDVDELKFPICKK</sequence>
<dbReference type="InterPro" id="IPR050158">
    <property type="entry name" value="Ubiquitin_ubiquitin-like"/>
</dbReference>
<dbReference type="SMART" id="SM00213">
    <property type="entry name" value="UBQ"/>
    <property type="match status" value="1"/>
</dbReference>
<dbReference type="PRINTS" id="PR00348">
    <property type="entry name" value="UBIQUITIN"/>
</dbReference>
<feature type="domain" description="Ubiquitin-like" evidence="1">
    <location>
        <begin position="55"/>
        <end position="130"/>
    </location>
</feature>
<organism evidence="2 3">
    <name type="scientific">Panagrolaimus davidi</name>
    <dbReference type="NCBI Taxonomy" id="227884"/>
    <lineage>
        <taxon>Eukaryota</taxon>
        <taxon>Metazoa</taxon>
        <taxon>Ecdysozoa</taxon>
        <taxon>Nematoda</taxon>
        <taxon>Chromadorea</taxon>
        <taxon>Rhabditida</taxon>
        <taxon>Tylenchina</taxon>
        <taxon>Panagrolaimomorpha</taxon>
        <taxon>Panagrolaimoidea</taxon>
        <taxon>Panagrolaimidae</taxon>
        <taxon>Panagrolaimus</taxon>
    </lineage>
</organism>
<dbReference type="AlphaFoldDB" id="A0A914P607"/>
<dbReference type="Pfam" id="PF00240">
    <property type="entry name" value="ubiquitin"/>
    <property type="match status" value="1"/>
</dbReference>
<dbReference type="SUPFAM" id="SSF54236">
    <property type="entry name" value="Ubiquitin-like"/>
    <property type="match status" value="1"/>
</dbReference>